<gene>
    <name evidence="2" type="ORF">SAMN02982931_03981</name>
</gene>
<feature type="chain" id="PRO_5011454848" description="Sensory rhodopsin transducer" evidence="1">
    <location>
        <begin position="20"/>
        <end position="142"/>
    </location>
</feature>
<reference evidence="2 3" key="1">
    <citation type="submission" date="2016-10" db="EMBL/GenBank/DDBJ databases">
        <authorList>
            <person name="de Groot N.N."/>
        </authorList>
    </citation>
    <scope>NUCLEOTIDE SEQUENCE [LARGE SCALE GENOMIC DNA]</scope>
    <source>
        <strain evidence="2 3">ATCC 35022</strain>
    </source>
</reference>
<dbReference type="OrthoDB" id="9816009at2"/>
<dbReference type="Proteomes" id="UP000199071">
    <property type="component" value="Unassembled WGS sequence"/>
</dbReference>
<evidence type="ECO:0008006" key="4">
    <source>
        <dbReference type="Google" id="ProtNLM"/>
    </source>
</evidence>
<evidence type="ECO:0000313" key="2">
    <source>
        <dbReference type="EMBL" id="SDB50764.1"/>
    </source>
</evidence>
<evidence type="ECO:0000256" key="1">
    <source>
        <dbReference type="SAM" id="SignalP"/>
    </source>
</evidence>
<dbReference type="RefSeq" id="WP_090879202.1">
    <property type="nucleotide sequence ID" value="NZ_FMXQ01000009.1"/>
</dbReference>
<feature type="signal peptide" evidence="1">
    <location>
        <begin position="1"/>
        <end position="19"/>
    </location>
</feature>
<organism evidence="2 3">
    <name type="scientific">Bauldia litoralis</name>
    <dbReference type="NCBI Taxonomy" id="665467"/>
    <lineage>
        <taxon>Bacteria</taxon>
        <taxon>Pseudomonadati</taxon>
        <taxon>Pseudomonadota</taxon>
        <taxon>Alphaproteobacteria</taxon>
        <taxon>Hyphomicrobiales</taxon>
        <taxon>Kaistiaceae</taxon>
        <taxon>Bauldia</taxon>
    </lineage>
</organism>
<name>A0A1G6E024_9HYPH</name>
<evidence type="ECO:0000313" key="3">
    <source>
        <dbReference type="Proteomes" id="UP000199071"/>
    </source>
</evidence>
<proteinExistence type="predicted"/>
<protein>
    <recommendedName>
        <fullName evidence="4">Sensory rhodopsin transducer</fullName>
    </recommendedName>
</protein>
<keyword evidence="1" id="KW-0732">Signal</keyword>
<dbReference type="AlphaFoldDB" id="A0A1G6E024"/>
<dbReference type="STRING" id="665467.SAMN02982931_03981"/>
<dbReference type="EMBL" id="FMXQ01000009">
    <property type="protein sequence ID" value="SDB50764.1"/>
    <property type="molecule type" value="Genomic_DNA"/>
</dbReference>
<keyword evidence="3" id="KW-1185">Reference proteome</keyword>
<sequence length="142" mass="15778">MRRLLTICALLAGLGPAAADGLSGHEKLILPATKANWIAFRNYDGKQFVYFTHLVVYRCGLSEVRYAIDFDAFDGRFEMQPCDPQNPHAIDPVKYPPYLELPLGHASRIAVQVVYADGEESEVVRFTPCDVTDDSTCALLVE</sequence>
<accession>A0A1G6E024</accession>